<accession>A0A2M6P0C9</accession>
<evidence type="ECO:0000313" key="3">
    <source>
        <dbReference type="Proteomes" id="UP000228528"/>
    </source>
</evidence>
<evidence type="ECO:0000259" key="1">
    <source>
        <dbReference type="Pfam" id="PF00534"/>
    </source>
</evidence>
<dbReference type="EMBL" id="PFBW01000174">
    <property type="protein sequence ID" value="PIR77164.1"/>
    <property type="molecule type" value="Genomic_DNA"/>
</dbReference>
<protein>
    <recommendedName>
        <fullName evidence="1">Glycosyl transferase family 1 domain-containing protein</fullName>
    </recommendedName>
</protein>
<feature type="non-terminal residue" evidence="2">
    <location>
        <position position="1"/>
    </location>
</feature>
<sequence>HTAKTVLHIPSKKIYQIPLGIENIIFLPKKEAQQNLAIMPSKKIIIGCIANHYKTKGLNTLIESYATSTNLQKNTQLYLIGDGPEQQTINALIKKNKQEKNIILCGKKTHAAQLLKAFDLCVIPSHKEGLPYALLEILQAKIPVIATKVGGIPSLITHKKTGLLCEPQNNTSLKTALEWAITHTQDMTQYAKHAQQVGMQYSLTTMIKKTTTLYKKLLNNNHS</sequence>
<feature type="domain" description="Glycosyl transferase family 1" evidence="1">
    <location>
        <begin position="40"/>
        <end position="195"/>
    </location>
</feature>
<organism evidence="2 3">
    <name type="scientific">Candidatus Magasanikbacteria bacterium CG10_big_fil_rev_8_21_14_0_10_38_6</name>
    <dbReference type="NCBI Taxonomy" id="1974647"/>
    <lineage>
        <taxon>Bacteria</taxon>
        <taxon>Candidatus Magasanikiibacteriota</taxon>
    </lineage>
</organism>
<dbReference type="InterPro" id="IPR001296">
    <property type="entry name" value="Glyco_trans_1"/>
</dbReference>
<proteinExistence type="predicted"/>
<gene>
    <name evidence="2" type="ORF">COU30_03975</name>
</gene>
<dbReference type="Proteomes" id="UP000228528">
    <property type="component" value="Unassembled WGS sequence"/>
</dbReference>
<name>A0A2M6P0C9_9BACT</name>
<reference evidence="3" key="1">
    <citation type="submission" date="2017-09" db="EMBL/GenBank/DDBJ databases">
        <title>Depth-based differentiation of microbial function through sediment-hosted aquifers and enrichment of novel symbionts in the deep terrestrial subsurface.</title>
        <authorList>
            <person name="Probst A.J."/>
            <person name="Ladd B."/>
            <person name="Jarett J.K."/>
            <person name="Geller-Mcgrath D.E."/>
            <person name="Sieber C.M.K."/>
            <person name="Emerson J.B."/>
            <person name="Anantharaman K."/>
            <person name="Thomas B.C."/>
            <person name="Malmstrom R."/>
            <person name="Stieglmeier M."/>
            <person name="Klingl A."/>
            <person name="Woyke T."/>
            <person name="Ryan C.M."/>
            <person name="Banfield J.F."/>
        </authorList>
    </citation>
    <scope>NUCLEOTIDE SEQUENCE [LARGE SCALE GENOMIC DNA]</scope>
</reference>
<dbReference type="PANTHER" id="PTHR12526">
    <property type="entry name" value="GLYCOSYLTRANSFERASE"/>
    <property type="match status" value="1"/>
</dbReference>
<dbReference type="CDD" id="cd03801">
    <property type="entry name" value="GT4_PimA-like"/>
    <property type="match status" value="1"/>
</dbReference>
<evidence type="ECO:0000313" key="2">
    <source>
        <dbReference type="EMBL" id="PIR77164.1"/>
    </source>
</evidence>
<dbReference type="SUPFAM" id="SSF53756">
    <property type="entry name" value="UDP-Glycosyltransferase/glycogen phosphorylase"/>
    <property type="match status" value="1"/>
</dbReference>
<dbReference type="GO" id="GO:0016757">
    <property type="term" value="F:glycosyltransferase activity"/>
    <property type="evidence" value="ECO:0007669"/>
    <property type="project" value="InterPro"/>
</dbReference>
<dbReference type="PANTHER" id="PTHR12526:SF630">
    <property type="entry name" value="GLYCOSYLTRANSFERASE"/>
    <property type="match status" value="1"/>
</dbReference>
<dbReference type="Pfam" id="PF00534">
    <property type="entry name" value="Glycos_transf_1"/>
    <property type="match status" value="1"/>
</dbReference>
<comment type="caution">
    <text evidence="2">The sequence shown here is derived from an EMBL/GenBank/DDBJ whole genome shotgun (WGS) entry which is preliminary data.</text>
</comment>
<dbReference type="AlphaFoldDB" id="A0A2M6P0C9"/>
<dbReference type="Gene3D" id="3.40.50.2000">
    <property type="entry name" value="Glycogen Phosphorylase B"/>
    <property type="match status" value="2"/>
</dbReference>